<evidence type="ECO:0000256" key="6">
    <source>
        <dbReference type="ARBA" id="ARBA00023136"/>
    </source>
</evidence>
<dbReference type="KEGG" id="smf:Smon_0068"/>
<dbReference type="SMART" id="SM00382">
    <property type="entry name" value="AAA"/>
    <property type="match status" value="1"/>
</dbReference>
<dbReference type="SUPFAM" id="SSF52540">
    <property type="entry name" value="P-loop containing nucleoside triphosphate hydrolases"/>
    <property type="match status" value="1"/>
</dbReference>
<dbReference type="GO" id="GO:0005524">
    <property type="term" value="F:ATP binding"/>
    <property type="evidence" value="ECO:0007669"/>
    <property type="project" value="UniProtKB-KW"/>
</dbReference>
<organism evidence="10 11">
    <name type="scientific">Streptobacillus moniliformis (strain ATCC 14647 / DSM 12112 / NCTC 10651 / 9901)</name>
    <dbReference type="NCBI Taxonomy" id="519441"/>
    <lineage>
        <taxon>Bacteria</taxon>
        <taxon>Fusobacteriati</taxon>
        <taxon>Fusobacteriota</taxon>
        <taxon>Fusobacteriia</taxon>
        <taxon>Fusobacteriales</taxon>
        <taxon>Leptotrichiaceae</taxon>
        <taxon>Streptobacillus</taxon>
    </lineage>
</organism>
<dbReference type="GO" id="GO:0016887">
    <property type="term" value="F:ATP hydrolysis activity"/>
    <property type="evidence" value="ECO:0007669"/>
    <property type="project" value="InterPro"/>
</dbReference>
<dbReference type="PANTHER" id="PTHR24221:SF654">
    <property type="entry name" value="ATP-BINDING CASSETTE SUB-FAMILY B MEMBER 6"/>
    <property type="match status" value="1"/>
</dbReference>
<keyword evidence="11" id="KW-1185">Reference proteome</keyword>
<feature type="domain" description="ABC transmembrane type-1" evidence="9">
    <location>
        <begin position="20"/>
        <end position="250"/>
    </location>
</feature>
<dbReference type="PROSITE" id="PS50893">
    <property type="entry name" value="ABC_TRANSPORTER_2"/>
    <property type="match status" value="1"/>
</dbReference>
<keyword evidence="4" id="KW-0067">ATP-binding</keyword>
<dbReference type="Pfam" id="PF00005">
    <property type="entry name" value="ABC_tran"/>
    <property type="match status" value="1"/>
</dbReference>
<evidence type="ECO:0000259" key="9">
    <source>
        <dbReference type="PROSITE" id="PS50929"/>
    </source>
</evidence>
<name>D1AW89_STRM9</name>
<dbReference type="PANTHER" id="PTHR24221">
    <property type="entry name" value="ATP-BINDING CASSETTE SUB-FAMILY B"/>
    <property type="match status" value="1"/>
</dbReference>
<dbReference type="Gene3D" id="1.20.1560.10">
    <property type="entry name" value="ABC transporter type 1, transmembrane domain"/>
    <property type="match status" value="1"/>
</dbReference>
<accession>D1AW89</accession>
<feature type="transmembrane region" description="Helical" evidence="7">
    <location>
        <begin position="48"/>
        <end position="69"/>
    </location>
</feature>
<dbReference type="eggNOG" id="COG1132">
    <property type="taxonomic scope" value="Bacteria"/>
</dbReference>
<dbReference type="InterPro" id="IPR011527">
    <property type="entry name" value="ABC1_TM_dom"/>
</dbReference>
<gene>
    <name evidence="10" type="ordered locus">Smon_0068</name>
</gene>
<dbReference type="InterPro" id="IPR003593">
    <property type="entry name" value="AAA+_ATPase"/>
</dbReference>
<comment type="subcellular location">
    <subcellularLocation>
        <location evidence="1">Cell membrane</location>
        <topology evidence="1">Multi-pass membrane protein</topology>
    </subcellularLocation>
</comment>
<evidence type="ECO:0000313" key="10">
    <source>
        <dbReference type="EMBL" id="ACZ00565.1"/>
    </source>
</evidence>
<dbReference type="HOGENOM" id="CLU_000604_84_3_0"/>
<evidence type="ECO:0000256" key="5">
    <source>
        <dbReference type="ARBA" id="ARBA00022989"/>
    </source>
</evidence>
<evidence type="ECO:0000256" key="7">
    <source>
        <dbReference type="SAM" id="Phobius"/>
    </source>
</evidence>
<dbReference type="OrthoDB" id="9762778at2"/>
<feature type="transmembrane region" description="Helical" evidence="7">
    <location>
        <begin position="122"/>
        <end position="143"/>
    </location>
</feature>
<dbReference type="Proteomes" id="UP000002072">
    <property type="component" value="Chromosome"/>
</dbReference>
<dbReference type="InterPro" id="IPR036640">
    <property type="entry name" value="ABC1_TM_sf"/>
</dbReference>
<feature type="transmembrane region" description="Helical" evidence="7">
    <location>
        <begin position="233"/>
        <end position="251"/>
    </location>
</feature>
<feature type="transmembrane region" description="Helical" evidence="7">
    <location>
        <begin position="257"/>
        <end position="278"/>
    </location>
</feature>
<dbReference type="PROSITE" id="PS50929">
    <property type="entry name" value="ABC_TM1F"/>
    <property type="match status" value="1"/>
</dbReference>
<dbReference type="RefSeq" id="WP_012858123.1">
    <property type="nucleotide sequence ID" value="NC_013515.1"/>
</dbReference>
<sequence length="522" mass="61664">MKNNFKYILNIFSKLGFKKITIYLLVVFTSYILIVFQPIFISKSIKEGSIYFIVLLFLSLIIEETLEFYNNYIIQKIRNYSKLVIWEGIINKSYFEFFELNLGEIQNLIQEGSFLIRSLYDIFLRIFKNLIMIIVYSIVLYNIYNLIGVIYLIFYLIYMYISYIFLKNDSKTISNSIDITSKISSFIVDYFINYDTIHSEDSYKYETENLKKFLNEEEKSYYSVQKNIVRSNFLLRIFLIFVSGIVIFIGFNKKIDISLILIIIYSIFNLNNFGKYILSFFECWDRIRIVLEKIKMFDSKEIEGHLNIKYIDSEDIIVLKDICYKYPDSNEIIFENKSLSIKQGTKNLLIGKNGKGKSTICKIISNMLNVSKGEIIYNSKYINNEKEIIYYSQNINLFDRSIIENIIYPKSKFDDINLLDIRKIIKELELDNIIKSDEDLLEKKIGDFSKKISGGEKQKILIARALLSNKKVIIFDEINSGIDKFNNENFYKLISKYLSDRTVIIISHREEKNDIIDNVITL</sequence>
<proteinExistence type="predicted"/>
<dbReference type="GeneID" id="29674217"/>
<dbReference type="InterPro" id="IPR003439">
    <property type="entry name" value="ABC_transporter-like_ATP-bd"/>
</dbReference>
<evidence type="ECO:0000259" key="8">
    <source>
        <dbReference type="PROSITE" id="PS50893"/>
    </source>
</evidence>
<dbReference type="InterPro" id="IPR039421">
    <property type="entry name" value="Type_1_exporter"/>
</dbReference>
<dbReference type="Gene3D" id="3.40.50.300">
    <property type="entry name" value="P-loop containing nucleotide triphosphate hydrolases"/>
    <property type="match status" value="1"/>
</dbReference>
<dbReference type="InterPro" id="IPR027417">
    <property type="entry name" value="P-loop_NTPase"/>
</dbReference>
<evidence type="ECO:0000256" key="4">
    <source>
        <dbReference type="ARBA" id="ARBA00022840"/>
    </source>
</evidence>
<dbReference type="GO" id="GO:0140359">
    <property type="term" value="F:ABC-type transporter activity"/>
    <property type="evidence" value="ECO:0007669"/>
    <property type="project" value="InterPro"/>
</dbReference>
<evidence type="ECO:0000256" key="2">
    <source>
        <dbReference type="ARBA" id="ARBA00022692"/>
    </source>
</evidence>
<dbReference type="InterPro" id="IPR017871">
    <property type="entry name" value="ABC_transporter-like_CS"/>
</dbReference>
<dbReference type="STRING" id="519441.Smon_0068"/>
<feature type="domain" description="ABC transporter" evidence="8">
    <location>
        <begin position="317"/>
        <end position="522"/>
    </location>
</feature>
<dbReference type="PROSITE" id="PS00211">
    <property type="entry name" value="ABC_TRANSPORTER_1"/>
    <property type="match status" value="1"/>
</dbReference>
<dbReference type="CDD" id="cd03228">
    <property type="entry name" value="ABCC_MRP_Like"/>
    <property type="match status" value="1"/>
</dbReference>
<dbReference type="GO" id="GO:0005886">
    <property type="term" value="C:plasma membrane"/>
    <property type="evidence" value="ECO:0007669"/>
    <property type="project" value="UniProtKB-SubCell"/>
</dbReference>
<dbReference type="AlphaFoldDB" id="D1AW89"/>
<reference evidence="10 11" key="1">
    <citation type="journal article" date="2009" name="Stand. Genomic Sci.">
        <title>Complete genome sequence of Streptobacillus moniliformis type strain (9901T).</title>
        <authorList>
            <person name="Nolan M."/>
            <person name="Gronow S."/>
            <person name="Lapidus A."/>
            <person name="Ivanova N."/>
            <person name="Copeland A."/>
            <person name="Lucas S."/>
            <person name="Del Rio T.G."/>
            <person name="Chen F."/>
            <person name="Tice H."/>
            <person name="Pitluck S."/>
            <person name="Cheng J.F."/>
            <person name="Sims D."/>
            <person name="Meincke L."/>
            <person name="Bruce D."/>
            <person name="Goodwin L."/>
            <person name="Brettin T."/>
            <person name="Han C."/>
            <person name="Detter J.C."/>
            <person name="Ovchinikova G."/>
            <person name="Pati A."/>
            <person name="Mavromatis K."/>
            <person name="Mikhailova N."/>
            <person name="Chen A."/>
            <person name="Palaniappan K."/>
            <person name="Land M."/>
            <person name="Hauser L."/>
            <person name="Chang Y.J."/>
            <person name="Jeffries C.D."/>
            <person name="Rohde M."/>
            <person name="Sproer C."/>
            <person name="Goker M."/>
            <person name="Bristow J."/>
            <person name="Eisen J.A."/>
            <person name="Markowitz V."/>
            <person name="Hugenholtz P."/>
            <person name="Kyrpides N.C."/>
            <person name="Klenk H.P."/>
            <person name="Chain P."/>
        </authorList>
    </citation>
    <scope>NUCLEOTIDE SEQUENCE [LARGE SCALE GENOMIC DNA]</scope>
    <source>
        <strain evidence="11">ATCC 14647 / DSM 12112 / NCTC 10651 / 9901</strain>
    </source>
</reference>
<keyword evidence="6 7" id="KW-0472">Membrane</keyword>
<feature type="transmembrane region" description="Helical" evidence="7">
    <location>
        <begin position="149"/>
        <end position="166"/>
    </location>
</feature>
<evidence type="ECO:0000313" key="11">
    <source>
        <dbReference type="Proteomes" id="UP000002072"/>
    </source>
</evidence>
<keyword evidence="2 7" id="KW-0812">Transmembrane</keyword>
<feature type="transmembrane region" description="Helical" evidence="7">
    <location>
        <begin position="20"/>
        <end position="42"/>
    </location>
</feature>
<dbReference type="EMBL" id="CP001779">
    <property type="protein sequence ID" value="ACZ00565.1"/>
    <property type="molecule type" value="Genomic_DNA"/>
</dbReference>
<keyword evidence="3" id="KW-0547">Nucleotide-binding</keyword>
<evidence type="ECO:0000256" key="3">
    <source>
        <dbReference type="ARBA" id="ARBA00022741"/>
    </source>
</evidence>
<dbReference type="SUPFAM" id="SSF90123">
    <property type="entry name" value="ABC transporter transmembrane region"/>
    <property type="match status" value="1"/>
</dbReference>
<protein>
    <submittedName>
        <fullName evidence="10">ABC transporter related protein</fullName>
    </submittedName>
</protein>
<evidence type="ECO:0000256" key="1">
    <source>
        <dbReference type="ARBA" id="ARBA00004651"/>
    </source>
</evidence>
<keyword evidence="5 7" id="KW-1133">Transmembrane helix</keyword>